<organism evidence="10 11">
    <name type="scientific">Uncinula necator</name>
    <name type="common">Grape powdery mildew</name>
    <dbReference type="NCBI Taxonomy" id="52586"/>
    <lineage>
        <taxon>Eukaryota</taxon>
        <taxon>Fungi</taxon>
        <taxon>Dikarya</taxon>
        <taxon>Ascomycota</taxon>
        <taxon>Pezizomycotina</taxon>
        <taxon>Leotiomycetes</taxon>
        <taxon>Erysiphales</taxon>
        <taxon>Erysiphaceae</taxon>
        <taxon>Erysiphe</taxon>
    </lineage>
</organism>
<evidence type="ECO:0000256" key="7">
    <source>
        <dbReference type="PIRSR" id="PIRSR602403-1"/>
    </source>
</evidence>
<dbReference type="InterPro" id="IPR001128">
    <property type="entry name" value="Cyt_P450"/>
</dbReference>
<name>A0A0B1PIY5_UNCNE</name>
<keyword evidence="9" id="KW-1133">Transmembrane helix</keyword>
<evidence type="ECO:0000256" key="2">
    <source>
        <dbReference type="ARBA" id="ARBA00010617"/>
    </source>
</evidence>
<dbReference type="GO" id="GO:0005506">
    <property type="term" value="F:iron ion binding"/>
    <property type="evidence" value="ECO:0007669"/>
    <property type="project" value="InterPro"/>
</dbReference>
<evidence type="ECO:0000256" key="4">
    <source>
        <dbReference type="ARBA" id="ARBA00023002"/>
    </source>
</evidence>
<dbReference type="EMBL" id="JNVN01000020">
    <property type="protein sequence ID" value="KHJ36444.1"/>
    <property type="molecule type" value="Genomic_DNA"/>
</dbReference>
<evidence type="ECO:0000256" key="6">
    <source>
        <dbReference type="ARBA" id="ARBA00023033"/>
    </source>
</evidence>
<keyword evidence="4 8" id="KW-0560">Oxidoreductase</keyword>
<dbReference type="SUPFAM" id="SSF48264">
    <property type="entry name" value="Cytochrome P450"/>
    <property type="match status" value="1"/>
</dbReference>
<keyword evidence="5 7" id="KW-0408">Iron</keyword>
<proteinExistence type="inferred from homology"/>
<keyword evidence="9" id="KW-0812">Transmembrane</keyword>
<gene>
    <name evidence="10" type="ORF">EV44_g6341</name>
</gene>
<dbReference type="Proteomes" id="UP000030854">
    <property type="component" value="Unassembled WGS sequence"/>
</dbReference>
<comment type="similarity">
    <text evidence="2 8">Belongs to the cytochrome P450 family.</text>
</comment>
<accession>A0A0B1PIY5</accession>
<keyword evidence="9" id="KW-0472">Membrane</keyword>
<evidence type="ECO:0000256" key="3">
    <source>
        <dbReference type="ARBA" id="ARBA00022723"/>
    </source>
</evidence>
<evidence type="ECO:0000256" key="5">
    <source>
        <dbReference type="ARBA" id="ARBA00023004"/>
    </source>
</evidence>
<comment type="caution">
    <text evidence="10">The sequence shown here is derived from an EMBL/GenBank/DDBJ whole genome shotgun (WGS) entry which is preliminary data.</text>
</comment>
<dbReference type="PRINTS" id="PR00465">
    <property type="entry name" value="EP450IV"/>
</dbReference>
<dbReference type="InterPro" id="IPR002403">
    <property type="entry name" value="Cyt_P450_E_grp-IV"/>
</dbReference>
<dbReference type="AlphaFoldDB" id="A0A0B1PIY5"/>
<reference evidence="10 11" key="1">
    <citation type="journal article" date="2014" name="BMC Genomics">
        <title>Adaptive genomic structural variation in the grape powdery mildew pathogen, Erysiphe necator.</title>
        <authorList>
            <person name="Jones L."/>
            <person name="Riaz S."/>
            <person name="Morales-Cruz A."/>
            <person name="Amrine K.C."/>
            <person name="McGuire B."/>
            <person name="Gubler W.D."/>
            <person name="Walker M.A."/>
            <person name="Cantu D."/>
        </authorList>
    </citation>
    <scope>NUCLEOTIDE SEQUENCE [LARGE SCALE GENOMIC DNA]</scope>
    <source>
        <strain evidence="11">c</strain>
    </source>
</reference>
<keyword evidence="11" id="KW-1185">Reference proteome</keyword>
<evidence type="ECO:0000256" key="1">
    <source>
        <dbReference type="ARBA" id="ARBA00001971"/>
    </source>
</evidence>
<dbReference type="Gene3D" id="1.10.630.10">
    <property type="entry name" value="Cytochrome P450"/>
    <property type="match status" value="1"/>
</dbReference>
<evidence type="ECO:0000256" key="8">
    <source>
        <dbReference type="RuleBase" id="RU000461"/>
    </source>
</evidence>
<dbReference type="PANTHER" id="PTHR46206">
    <property type="entry name" value="CYTOCHROME P450"/>
    <property type="match status" value="1"/>
</dbReference>
<evidence type="ECO:0000256" key="9">
    <source>
        <dbReference type="SAM" id="Phobius"/>
    </source>
</evidence>
<dbReference type="PROSITE" id="PS00086">
    <property type="entry name" value="CYTOCHROME_P450"/>
    <property type="match status" value="1"/>
</dbReference>
<dbReference type="GO" id="GO:0020037">
    <property type="term" value="F:heme binding"/>
    <property type="evidence" value="ECO:0007669"/>
    <property type="project" value="InterPro"/>
</dbReference>
<dbReference type="OMA" id="EYSYMGT"/>
<keyword evidence="6 8" id="KW-0503">Monooxygenase</keyword>
<keyword evidence="7 8" id="KW-0349">Heme</keyword>
<dbReference type="Pfam" id="PF00067">
    <property type="entry name" value="p450"/>
    <property type="match status" value="1"/>
</dbReference>
<dbReference type="InterPro" id="IPR017972">
    <property type="entry name" value="Cyt_P450_CS"/>
</dbReference>
<dbReference type="GO" id="GO:0004497">
    <property type="term" value="F:monooxygenase activity"/>
    <property type="evidence" value="ECO:0007669"/>
    <property type="project" value="UniProtKB-KW"/>
</dbReference>
<keyword evidence="3 7" id="KW-0479">Metal-binding</keyword>
<comment type="cofactor">
    <cofactor evidence="1 7">
        <name>heme</name>
        <dbReference type="ChEBI" id="CHEBI:30413"/>
    </cofactor>
</comment>
<feature type="binding site" description="axial binding residue" evidence="7">
    <location>
        <position position="459"/>
    </location>
    <ligand>
        <name>heme</name>
        <dbReference type="ChEBI" id="CHEBI:30413"/>
    </ligand>
    <ligandPart>
        <name>Fe</name>
        <dbReference type="ChEBI" id="CHEBI:18248"/>
    </ligandPart>
</feature>
<dbReference type="GO" id="GO:0016705">
    <property type="term" value="F:oxidoreductase activity, acting on paired donors, with incorporation or reduction of molecular oxygen"/>
    <property type="evidence" value="ECO:0007669"/>
    <property type="project" value="InterPro"/>
</dbReference>
<feature type="transmembrane region" description="Helical" evidence="9">
    <location>
        <begin position="16"/>
        <end position="36"/>
    </location>
</feature>
<dbReference type="InterPro" id="IPR036396">
    <property type="entry name" value="Cyt_P450_sf"/>
</dbReference>
<dbReference type="STRING" id="52586.A0A0B1PIY5"/>
<evidence type="ECO:0000313" key="10">
    <source>
        <dbReference type="EMBL" id="KHJ36444.1"/>
    </source>
</evidence>
<dbReference type="CDD" id="cd11041">
    <property type="entry name" value="CYP503A1-like"/>
    <property type="match status" value="1"/>
</dbReference>
<dbReference type="PANTHER" id="PTHR46206:SF6">
    <property type="entry name" value="CYTOCHROME P450 MONOOXYGENASE AN1598-RELATED"/>
    <property type="match status" value="1"/>
</dbReference>
<evidence type="ECO:0000313" key="11">
    <source>
        <dbReference type="Proteomes" id="UP000030854"/>
    </source>
</evidence>
<sequence>MGELEIFPITIYSSHFPFLLCATAISVVVLWIRYLIYRSKLLRFPIVGKPDNTNIRPILEEGVAKYPDSPFTIPTTPPTVILPKSVINDLKYFTDDKASFWDELKSRFHSNISGFATDNKTLTTVVRHDVTRNLASSLNSVQEETALSFYRTLGPCEDWTTHNLYSVLTKIVALVSGRVFVGTSLSRNDKWVDITLNYTFYLNGGRHAVIGWPEWVVSLIAPHMKQFKAIEKFRSRAEEFVKPLHDAYLAEESNIKQASEKGNEKGGVSWFLDRMKPQDRKDPKMLVNQLLDLSFVAIHTTSNSIAHAIFDLATYREYIPILIDEIKAVIAEDSCDTSPDGILKIGKPTIAKFVKLDSFLKESIRMNPIFLASLIRKLNTDVKFSSGFTLPKGSHIAVPSWVINFQSPTLHSPGHTKPLNEFDGLRFFKLRQLPGNQNRHLLVSTSPDSLIFGHGNHACPGRFFASNEIKIILIELLLKWDFRFLNDVKLEGGKIRRPMNKFVAFECLPNPEAVLEFRRKKVD</sequence>
<dbReference type="HOGENOM" id="CLU_022195_0_2_1"/>
<protein>
    <submittedName>
        <fullName evidence="10">Putative cytochrome p450 monooxygenase</fullName>
    </submittedName>
</protein>